<dbReference type="Proteomes" id="UP000008130">
    <property type="component" value="Chromosome"/>
</dbReference>
<proteinExistence type="predicted"/>
<organism evidence="1 2">
    <name type="scientific">Polymorphum gilvum (strain LMG 25793 / CGMCC 1.9160 / SL003B-26A1)</name>
    <dbReference type="NCBI Taxonomy" id="991905"/>
    <lineage>
        <taxon>Bacteria</taxon>
        <taxon>Pseudomonadati</taxon>
        <taxon>Pseudomonadota</taxon>
        <taxon>Alphaproteobacteria</taxon>
        <taxon>Rhodobacterales</taxon>
        <taxon>Paracoccaceae</taxon>
        <taxon>Polymorphum</taxon>
    </lineage>
</organism>
<dbReference type="OrthoDB" id="7452562at2"/>
<dbReference type="eggNOG" id="ENOG5033U6M">
    <property type="taxonomic scope" value="Bacteria"/>
</dbReference>
<evidence type="ECO:0000313" key="2">
    <source>
        <dbReference type="Proteomes" id="UP000008130"/>
    </source>
</evidence>
<dbReference type="EMBL" id="CP002568">
    <property type="protein sequence ID" value="ADZ70122.1"/>
    <property type="molecule type" value="Genomic_DNA"/>
</dbReference>
<dbReference type="STRING" id="991905.SL003B_1694"/>
<accession>F2J5N8</accession>
<dbReference type="RefSeq" id="WP_013652439.1">
    <property type="nucleotide sequence ID" value="NC_015259.1"/>
</dbReference>
<sequence>MPEPFEIIAAPFTAWYAPLGEDFPEINAAVAGNWVKIGANGDESMNEDGVTIQHSQEVNKIRPLGSTVPIKAFRTAEDLLISFTLWDVTEEAYRLAVNSNAVTTVAAGSGTPGKKTLQFYQGEQVATMALLLRAEVSPYGDGMNMQYEVPYCFMSGNPEPVFAKGEPAGLAFEFTALRDPDAGSKAASFGRLVTQHQLPLA</sequence>
<reference evidence="1 2" key="1">
    <citation type="journal article" date="2011" name="J. Bacteriol.">
        <title>Complete genome sequence of Polymorphum gilvum SL003B-26A1T, a crude oil-degrading bacterium from oil-polluted saline soil.</title>
        <authorList>
            <person name="Li S.G."/>
            <person name="Tang Y.Q."/>
            <person name="Nie Y."/>
            <person name="Cai M."/>
            <person name="Wu X.L."/>
        </authorList>
    </citation>
    <scope>NUCLEOTIDE SEQUENCE [LARGE SCALE GENOMIC DNA]</scope>
    <source>
        <strain evidence="2">LMG 25793 / CGMCC 1.9160 / SL003B-26A1</strain>
    </source>
</reference>
<dbReference type="PATRIC" id="fig|991905.3.peg.1737"/>
<name>F2J5N8_POLGS</name>
<dbReference type="HOGENOM" id="CLU_1370986_0_0_5"/>
<gene>
    <name evidence="1" type="ordered locus">SL003B_1694</name>
</gene>
<keyword evidence="2" id="KW-1185">Reference proteome</keyword>
<evidence type="ECO:0000313" key="1">
    <source>
        <dbReference type="EMBL" id="ADZ70122.1"/>
    </source>
</evidence>
<dbReference type="KEGG" id="pgv:SL003B_1694"/>
<dbReference type="AlphaFoldDB" id="F2J5N8"/>
<protein>
    <submittedName>
        <fullName evidence="1">Uncharacterized protein</fullName>
    </submittedName>
</protein>